<feature type="transmembrane region" description="Helical" evidence="1">
    <location>
        <begin position="46"/>
        <end position="63"/>
    </location>
</feature>
<dbReference type="EMBL" id="CAJVCH010343328">
    <property type="protein sequence ID" value="CAG7815394.1"/>
    <property type="molecule type" value="Genomic_DNA"/>
</dbReference>
<evidence type="ECO:0000256" key="1">
    <source>
        <dbReference type="SAM" id="Phobius"/>
    </source>
</evidence>
<sequence length="104" mass="12048">TFENKAALVGKLMMLMGFVLIFEIFYKYTNLHQVSIWFNVLESYRLFHAIGLFWIFVCSAKTLKQLRKTYPELPFWSTLGTPEITRKSTETDATTVVDAESTVL</sequence>
<evidence type="ECO:0000313" key="3">
    <source>
        <dbReference type="Proteomes" id="UP000708208"/>
    </source>
</evidence>
<feature type="transmembrane region" description="Helical" evidence="1">
    <location>
        <begin position="7"/>
        <end position="26"/>
    </location>
</feature>
<dbReference type="OrthoDB" id="6134459at2759"/>
<proteinExistence type="predicted"/>
<accession>A0A8J2KLR8</accession>
<organism evidence="2 3">
    <name type="scientific">Allacma fusca</name>
    <dbReference type="NCBI Taxonomy" id="39272"/>
    <lineage>
        <taxon>Eukaryota</taxon>
        <taxon>Metazoa</taxon>
        <taxon>Ecdysozoa</taxon>
        <taxon>Arthropoda</taxon>
        <taxon>Hexapoda</taxon>
        <taxon>Collembola</taxon>
        <taxon>Symphypleona</taxon>
        <taxon>Sminthuridae</taxon>
        <taxon>Allacma</taxon>
    </lineage>
</organism>
<gene>
    <name evidence="2" type="ORF">AFUS01_LOCUS26078</name>
</gene>
<reference evidence="2" key="1">
    <citation type="submission" date="2021-06" db="EMBL/GenBank/DDBJ databases">
        <authorList>
            <person name="Hodson N. C."/>
            <person name="Mongue J. A."/>
            <person name="Jaron S. K."/>
        </authorList>
    </citation>
    <scope>NUCLEOTIDE SEQUENCE</scope>
</reference>
<protein>
    <submittedName>
        <fullName evidence="2">Uncharacterized protein</fullName>
    </submittedName>
</protein>
<comment type="caution">
    <text evidence="2">The sequence shown here is derived from an EMBL/GenBank/DDBJ whole genome shotgun (WGS) entry which is preliminary data.</text>
</comment>
<keyword evidence="3" id="KW-1185">Reference proteome</keyword>
<keyword evidence="1" id="KW-1133">Transmembrane helix</keyword>
<dbReference type="Proteomes" id="UP000708208">
    <property type="component" value="Unassembled WGS sequence"/>
</dbReference>
<feature type="non-terminal residue" evidence="2">
    <location>
        <position position="1"/>
    </location>
</feature>
<name>A0A8J2KLR8_9HEXA</name>
<keyword evidence="1" id="KW-0472">Membrane</keyword>
<dbReference type="AlphaFoldDB" id="A0A8J2KLR8"/>
<keyword evidence="1" id="KW-0812">Transmembrane</keyword>
<evidence type="ECO:0000313" key="2">
    <source>
        <dbReference type="EMBL" id="CAG7815394.1"/>
    </source>
</evidence>